<dbReference type="RefSeq" id="WP_126353416.1">
    <property type="nucleotide sequence ID" value="NZ_CP086383.1"/>
</dbReference>
<reference evidence="1 2" key="1">
    <citation type="submission" date="2018-12" db="EMBL/GenBank/DDBJ databases">
        <title>Deinococcus radiophilus ATCC 27603 genome sequencing and assembly.</title>
        <authorList>
            <person name="Maclea K.S."/>
            <person name="Maynard C.R."/>
        </authorList>
    </citation>
    <scope>NUCLEOTIDE SEQUENCE [LARGE SCALE GENOMIC DNA]</scope>
    <source>
        <strain evidence="1 2">ATCC 27603</strain>
    </source>
</reference>
<dbReference type="Pfam" id="PF05973">
    <property type="entry name" value="Gp49"/>
    <property type="match status" value="1"/>
</dbReference>
<evidence type="ECO:0000313" key="1">
    <source>
        <dbReference type="EMBL" id="RTR22109.1"/>
    </source>
</evidence>
<dbReference type="AlphaFoldDB" id="A0A431VLP6"/>
<evidence type="ECO:0000313" key="2">
    <source>
        <dbReference type="Proteomes" id="UP000277766"/>
    </source>
</evidence>
<dbReference type="OrthoDB" id="9797093at2"/>
<gene>
    <name evidence="1" type="ORF">EJ104_12830</name>
</gene>
<name>A0A431VLP6_9DEIO</name>
<keyword evidence="2" id="KW-1185">Reference proteome</keyword>
<dbReference type="Proteomes" id="UP000277766">
    <property type="component" value="Unassembled WGS sequence"/>
</dbReference>
<sequence>MPDDSSAEKPIQWMGSSFEDLLVFPREAKRQAGYQLSRIQGGIDPTDWKPFPQLGAGVREIRIREEGNAYRVMYVAKFEEAIYVLHCFEKKTQATSKHDKQVATDRYKALIEKRRKQS</sequence>
<organism evidence="1 2">
    <name type="scientific">Deinococcus radiophilus</name>
    <dbReference type="NCBI Taxonomy" id="32062"/>
    <lineage>
        <taxon>Bacteria</taxon>
        <taxon>Thermotogati</taxon>
        <taxon>Deinococcota</taxon>
        <taxon>Deinococci</taxon>
        <taxon>Deinococcales</taxon>
        <taxon>Deinococcaceae</taxon>
        <taxon>Deinococcus</taxon>
    </lineage>
</organism>
<protein>
    <submittedName>
        <fullName evidence="1">Type II toxin-antitoxin system RelE/ParE family toxin</fullName>
    </submittedName>
</protein>
<proteinExistence type="predicted"/>
<dbReference type="InterPro" id="IPR009241">
    <property type="entry name" value="HigB-like"/>
</dbReference>
<dbReference type="EMBL" id="RXPE01000046">
    <property type="protein sequence ID" value="RTR22109.1"/>
    <property type="molecule type" value="Genomic_DNA"/>
</dbReference>
<comment type="caution">
    <text evidence="1">The sequence shown here is derived from an EMBL/GenBank/DDBJ whole genome shotgun (WGS) entry which is preliminary data.</text>
</comment>
<accession>A0A431VLP6</accession>